<evidence type="ECO:0000259" key="2">
    <source>
        <dbReference type="Pfam" id="PF01266"/>
    </source>
</evidence>
<name>A0ABY9TJ29_9GAMM</name>
<evidence type="ECO:0000256" key="1">
    <source>
        <dbReference type="ARBA" id="ARBA00023002"/>
    </source>
</evidence>
<dbReference type="EMBL" id="CP134146">
    <property type="protein sequence ID" value="WNC68851.1"/>
    <property type="molecule type" value="Genomic_DNA"/>
</dbReference>
<evidence type="ECO:0000313" key="3">
    <source>
        <dbReference type="EMBL" id="WNC68851.1"/>
    </source>
</evidence>
<dbReference type="Gene3D" id="3.30.9.10">
    <property type="entry name" value="D-Amino Acid Oxidase, subunit A, domain 2"/>
    <property type="match status" value="1"/>
</dbReference>
<dbReference type="GO" id="GO:0016491">
    <property type="term" value="F:oxidoreductase activity"/>
    <property type="evidence" value="ECO:0007669"/>
    <property type="project" value="UniProtKB-KW"/>
</dbReference>
<sequence length="428" mass="47026">MTAIHTDEYPESYYFASANQPFHYPVLTESIDADVCIIGGGFSGVATALELSERGLKVVLLEAHKIGWGASGRNGGQLIRGIGHDLEVFRNTIGQEGIDSITQMGAESLSIVTDRIKKYNIDCDLTMGYCDFANKAKHVKWLEQSYKQLQKNNYPFPIRLLDKDEVQQQVIGSASALAGFEDMGSGHLHPLNLCLSEAHIATTLGAQIFADSKVTKIEKGTVNTVHTLLGQVKAKTLVLAGNAYIEGLEPKLDGKVLPAGSYIIATEPLKAELHSKILPGNHAVCDQRTALDYFRLSADKRLLFGGMCNYSGRDPKDIKAVLYPKMLQVFPELENIKVDYQWGGKIGIGANRLPQIGRLQNNIYYAQGYSGHGVNVTHMAGKLLAEAISGETNRIEVFNQVKHLTFPGGRYLRSPLLALGMLYHKMFD</sequence>
<dbReference type="RefSeq" id="WP_348388005.1">
    <property type="nucleotide sequence ID" value="NZ_CP134146.1"/>
</dbReference>
<feature type="domain" description="FAD dependent oxidoreductase" evidence="2">
    <location>
        <begin position="34"/>
        <end position="386"/>
    </location>
</feature>
<dbReference type="Pfam" id="PF01266">
    <property type="entry name" value="DAO"/>
    <property type="match status" value="1"/>
</dbReference>
<accession>A0ABY9TJ29</accession>
<evidence type="ECO:0000313" key="4">
    <source>
        <dbReference type="Proteomes" id="UP001248581"/>
    </source>
</evidence>
<keyword evidence="1 3" id="KW-0560">Oxidoreductase</keyword>
<dbReference type="SUPFAM" id="SSF51905">
    <property type="entry name" value="FAD/NAD(P)-binding domain"/>
    <property type="match status" value="1"/>
</dbReference>
<dbReference type="EC" id="1.-.-.-" evidence="3"/>
<dbReference type="PANTHER" id="PTHR13847:SF281">
    <property type="entry name" value="FAD DEPENDENT OXIDOREDUCTASE DOMAIN-CONTAINING PROTEIN"/>
    <property type="match status" value="1"/>
</dbReference>
<dbReference type="Proteomes" id="UP001248581">
    <property type="component" value="Chromosome"/>
</dbReference>
<dbReference type="PANTHER" id="PTHR13847">
    <property type="entry name" value="SARCOSINE DEHYDROGENASE-RELATED"/>
    <property type="match status" value="1"/>
</dbReference>
<gene>
    <name evidence="3" type="ORF">RI845_01555</name>
</gene>
<organism evidence="3 4">
    <name type="scientific">Thalassotalea nanhaiensis</name>
    <dbReference type="NCBI Taxonomy" id="3065648"/>
    <lineage>
        <taxon>Bacteria</taxon>
        <taxon>Pseudomonadati</taxon>
        <taxon>Pseudomonadota</taxon>
        <taxon>Gammaproteobacteria</taxon>
        <taxon>Alteromonadales</taxon>
        <taxon>Colwelliaceae</taxon>
        <taxon>Thalassotalea</taxon>
    </lineage>
</organism>
<dbReference type="InterPro" id="IPR006076">
    <property type="entry name" value="FAD-dep_OxRdtase"/>
</dbReference>
<protein>
    <submittedName>
        <fullName evidence="3">FAD-binding oxidoreductase</fullName>
        <ecNumber evidence="3">1.-.-.-</ecNumber>
    </submittedName>
</protein>
<keyword evidence="4" id="KW-1185">Reference proteome</keyword>
<dbReference type="Gene3D" id="3.50.50.60">
    <property type="entry name" value="FAD/NAD(P)-binding domain"/>
    <property type="match status" value="1"/>
</dbReference>
<proteinExistence type="predicted"/>
<dbReference type="InterPro" id="IPR036188">
    <property type="entry name" value="FAD/NAD-bd_sf"/>
</dbReference>
<reference evidence="4" key="1">
    <citation type="submission" date="2023-09" db="EMBL/GenBank/DDBJ databases">
        <authorList>
            <person name="Li S."/>
            <person name="Li X."/>
            <person name="Zhang C."/>
            <person name="Zhao Z."/>
        </authorList>
    </citation>
    <scope>NUCLEOTIDE SEQUENCE [LARGE SCALE GENOMIC DNA]</scope>
    <source>
        <strain evidence="4">SQ345</strain>
    </source>
</reference>